<keyword evidence="2" id="KW-1185">Reference proteome</keyword>
<dbReference type="AlphaFoldDB" id="A0A5C6ZZ62"/>
<dbReference type="EMBL" id="VORY01000002">
    <property type="protein sequence ID" value="TXD95350.1"/>
    <property type="molecule type" value="Genomic_DNA"/>
</dbReference>
<organism evidence="1 2">
    <name type="scientific">Gillisia hiemivivida</name>
    <dbReference type="NCBI Taxonomy" id="291190"/>
    <lineage>
        <taxon>Bacteria</taxon>
        <taxon>Pseudomonadati</taxon>
        <taxon>Bacteroidota</taxon>
        <taxon>Flavobacteriia</taxon>
        <taxon>Flavobacteriales</taxon>
        <taxon>Flavobacteriaceae</taxon>
        <taxon>Gillisia</taxon>
    </lineage>
</organism>
<reference evidence="1 2" key="1">
    <citation type="submission" date="2019-08" db="EMBL/GenBank/DDBJ databases">
        <title>Genome sequence of Gillisia hiemivivida IC154 (type strain).</title>
        <authorList>
            <person name="Bowman J.P."/>
        </authorList>
    </citation>
    <scope>NUCLEOTIDE SEQUENCE [LARGE SCALE GENOMIC DNA]</scope>
    <source>
        <strain evidence="1 2">IC154</strain>
    </source>
</reference>
<accession>A0A5C6ZZ62</accession>
<comment type="caution">
    <text evidence="1">The sequence shown here is derived from an EMBL/GenBank/DDBJ whole genome shotgun (WGS) entry which is preliminary data.</text>
</comment>
<dbReference type="OrthoDB" id="9800585at2"/>
<proteinExistence type="predicted"/>
<evidence type="ECO:0000313" key="1">
    <source>
        <dbReference type="EMBL" id="TXD95350.1"/>
    </source>
</evidence>
<gene>
    <name evidence="1" type="ORF">ES724_02720</name>
</gene>
<protein>
    <submittedName>
        <fullName evidence="1">Uncharacterized protein</fullName>
    </submittedName>
</protein>
<sequence length="65" mass="7812">MQCFIQAFAGKRVDPENYDLLMEIYTEEFNYLEIMTSFFTRSLIYIPLIIRFLTQSIKNYQNSKA</sequence>
<name>A0A5C6ZZ62_9FLAO</name>
<dbReference type="Proteomes" id="UP000321367">
    <property type="component" value="Unassembled WGS sequence"/>
</dbReference>
<evidence type="ECO:0000313" key="2">
    <source>
        <dbReference type="Proteomes" id="UP000321367"/>
    </source>
</evidence>